<comment type="catalytic activity">
    <reaction evidence="1">
        <text>Cleaves type-1 transmembrane domains using a catalytic dyad composed of serine and histidine that are contributed by different transmembrane domains.</text>
        <dbReference type="EC" id="3.4.21.105"/>
    </reaction>
</comment>
<evidence type="ECO:0000259" key="10">
    <source>
        <dbReference type="Pfam" id="PF01694"/>
    </source>
</evidence>
<dbReference type="Gene3D" id="1.20.1540.10">
    <property type="entry name" value="Rhomboid-like"/>
    <property type="match status" value="1"/>
</dbReference>
<dbReference type="OrthoDB" id="10260614at2759"/>
<protein>
    <recommendedName>
        <fullName evidence="4">rhomboid protease</fullName>
        <ecNumber evidence="4">3.4.21.105</ecNumber>
    </recommendedName>
</protein>
<dbReference type="InterPro" id="IPR050925">
    <property type="entry name" value="Rhomboid_protease_S54"/>
</dbReference>
<feature type="transmembrane region" description="Helical" evidence="9">
    <location>
        <begin position="171"/>
        <end position="193"/>
    </location>
</feature>
<comment type="similarity">
    <text evidence="3">Belongs to the peptidase S54 family.</text>
</comment>
<feature type="transmembrane region" description="Helical" evidence="9">
    <location>
        <begin position="279"/>
        <end position="296"/>
    </location>
</feature>
<dbReference type="Pfam" id="PF01694">
    <property type="entry name" value="Rhomboid"/>
    <property type="match status" value="1"/>
</dbReference>
<feature type="transmembrane region" description="Helical" evidence="9">
    <location>
        <begin position="134"/>
        <end position="151"/>
    </location>
</feature>
<proteinExistence type="inferred from homology"/>
<keyword evidence="7 9" id="KW-1133">Transmembrane helix</keyword>
<dbReference type="GO" id="GO:0006465">
    <property type="term" value="P:signal peptide processing"/>
    <property type="evidence" value="ECO:0007669"/>
    <property type="project" value="TreeGrafter"/>
</dbReference>
<evidence type="ECO:0000256" key="1">
    <source>
        <dbReference type="ARBA" id="ARBA00000156"/>
    </source>
</evidence>
<feature type="transmembrane region" description="Helical" evidence="9">
    <location>
        <begin position="240"/>
        <end position="259"/>
    </location>
</feature>
<reference evidence="11" key="1">
    <citation type="submission" date="2022-11" db="EMBL/GenBank/DDBJ databases">
        <authorList>
            <person name="Kikuchi T."/>
        </authorList>
    </citation>
    <scope>NUCLEOTIDE SEQUENCE</scope>
    <source>
        <strain evidence="11">PS1010</strain>
    </source>
</reference>
<evidence type="ECO:0000256" key="7">
    <source>
        <dbReference type="ARBA" id="ARBA00022989"/>
    </source>
</evidence>
<keyword evidence="12" id="KW-1185">Reference proteome</keyword>
<evidence type="ECO:0000313" key="11">
    <source>
        <dbReference type="EMBL" id="CAI5437888.1"/>
    </source>
</evidence>
<evidence type="ECO:0000256" key="8">
    <source>
        <dbReference type="ARBA" id="ARBA00023136"/>
    </source>
</evidence>
<feature type="transmembrane region" description="Helical" evidence="9">
    <location>
        <begin position="71"/>
        <end position="89"/>
    </location>
</feature>
<dbReference type="PANTHER" id="PTHR43731:SF14">
    <property type="entry name" value="PRESENILIN-ASSOCIATED RHOMBOID-LIKE PROTEIN, MITOCHONDRIAL"/>
    <property type="match status" value="1"/>
</dbReference>
<dbReference type="Proteomes" id="UP001152747">
    <property type="component" value="Unassembled WGS sequence"/>
</dbReference>
<feature type="transmembrane region" description="Helical" evidence="9">
    <location>
        <begin position="213"/>
        <end position="233"/>
    </location>
</feature>
<feature type="domain" description="Peptidase S54 rhomboid" evidence="10">
    <location>
        <begin position="175"/>
        <end position="315"/>
    </location>
</feature>
<evidence type="ECO:0000256" key="9">
    <source>
        <dbReference type="SAM" id="Phobius"/>
    </source>
</evidence>
<evidence type="ECO:0000256" key="2">
    <source>
        <dbReference type="ARBA" id="ARBA00004141"/>
    </source>
</evidence>
<dbReference type="InterPro" id="IPR022764">
    <property type="entry name" value="Peptidase_S54_rhomboid_dom"/>
</dbReference>
<dbReference type="SUPFAM" id="SSF144091">
    <property type="entry name" value="Rhomboid-like"/>
    <property type="match status" value="1"/>
</dbReference>
<dbReference type="AlphaFoldDB" id="A0A9P1MVW2"/>
<dbReference type="GO" id="GO:0016020">
    <property type="term" value="C:membrane"/>
    <property type="evidence" value="ECO:0007669"/>
    <property type="project" value="UniProtKB-SubCell"/>
</dbReference>
<dbReference type="EMBL" id="CANHGI010000001">
    <property type="protein sequence ID" value="CAI5437888.1"/>
    <property type="molecule type" value="Genomic_DNA"/>
</dbReference>
<keyword evidence="5 9" id="KW-0812">Transmembrane</keyword>
<evidence type="ECO:0000256" key="6">
    <source>
        <dbReference type="ARBA" id="ARBA00022801"/>
    </source>
</evidence>
<sequence>MLSARIVGFLSTSRSFGKCFNLTSRFTRDGLRDRLRHQEMKEFAKTREAIPPKIPLPDARSLRPIRDLTKCLKFTIFTGVTTFTIAIAHEVLTRKESFGQQDMYNMVKQFFVMPDGTNVRIESKTREFTDGEKHIALLIGLNALVFLAWKVKKLAPIMQQYFTNSFASKSLCLPMLLSAFSHYSLIHFGLNMYVTTTFATKIIDKYLGVEQFWAFYITAAVVSSFVSLIDKALVRSPIRALGASGAILAILTYTCMQIPEARLSLIFLPGFDFSAQNAVYGIIAFDFIGLLLRFRLFDHAAHLGGALFGVAYALYGQTHIWEGYGQYIEDLIRPSK</sequence>
<evidence type="ECO:0000256" key="3">
    <source>
        <dbReference type="ARBA" id="ARBA00009045"/>
    </source>
</evidence>
<dbReference type="FunFam" id="1.20.1540.10:FF:000012">
    <property type="entry name" value="Rhomboid family protein"/>
    <property type="match status" value="1"/>
</dbReference>
<organism evidence="11 12">
    <name type="scientific">Caenorhabditis angaria</name>
    <dbReference type="NCBI Taxonomy" id="860376"/>
    <lineage>
        <taxon>Eukaryota</taxon>
        <taxon>Metazoa</taxon>
        <taxon>Ecdysozoa</taxon>
        <taxon>Nematoda</taxon>
        <taxon>Chromadorea</taxon>
        <taxon>Rhabditida</taxon>
        <taxon>Rhabditina</taxon>
        <taxon>Rhabditomorpha</taxon>
        <taxon>Rhabditoidea</taxon>
        <taxon>Rhabditidae</taxon>
        <taxon>Peloderinae</taxon>
        <taxon>Caenorhabditis</taxon>
    </lineage>
</organism>
<comment type="caution">
    <text evidence="11">The sequence shown here is derived from an EMBL/GenBank/DDBJ whole genome shotgun (WGS) entry which is preliminary data.</text>
</comment>
<gene>
    <name evidence="11" type="ORF">CAMP_LOCUS525</name>
</gene>
<keyword evidence="8 9" id="KW-0472">Membrane</keyword>
<evidence type="ECO:0000256" key="4">
    <source>
        <dbReference type="ARBA" id="ARBA00013039"/>
    </source>
</evidence>
<name>A0A9P1MVW2_9PELO</name>
<dbReference type="EC" id="3.4.21.105" evidence="4"/>
<dbReference type="InterPro" id="IPR035952">
    <property type="entry name" value="Rhomboid-like_sf"/>
</dbReference>
<dbReference type="PANTHER" id="PTHR43731">
    <property type="entry name" value="RHOMBOID PROTEASE"/>
    <property type="match status" value="1"/>
</dbReference>
<accession>A0A9P1MVW2</accession>
<evidence type="ECO:0000256" key="5">
    <source>
        <dbReference type="ARBA" id="ARBA00022692"/>
    </source>
</evidence>
<comment type="subcellular location">
    <subcellularLocation>
        <location evidence="2">Membrane</location>
        <topology evidence="2">Multi-pass membrane protein</topology>
    </subcellularLocation>
</comment>
<evidence type="ECO:0000313" key="12">
    <source>
        <dbReference type="Proteomes" id="UP001152747"/>
    </source>
</evidence>
<dbReference type="GO" id="GO:0004252">
    <property type="term" value="F:serine-type endopeptidase activity"/>
    <property type="evidence" value="ECO:0007669"/>
    <property type="project" value="InterPro"/>
</dbReference>
<keyword evidence="6" id="KW-0378">Hydrolase</keyword>